<dbReference type="EMBL" id="SWMU01000001">
    <property type="protein sequence ID" value="TKS57588.1"/>
    <property type="molecule type" value="Genomic_DNA"/>
</dbReference>
<keyword evidence="5" id="KW-1185">Reference proteome</keyword>
<sequence length="318" mass="35891">MKTQYLLLFITIGLLGACVPKKDLVNLQTRYDNLQSQNDLLTKKLEACEKSKSQLTSDYEKSQNRLEALQKDYEELSGDYNEQTSKLQNLEASYNALEQNSSELLQANAKRNRDLLKQLEDKEKALAEEQKRLEQLQKDLDKRSYRIEQLENLIASKDAKLNNLKNKLSEALVDFEGRGLSVEQRDGKVYVSMENKLLFASGSWNVGREGQKAISELANVLAQNPDISVLIEGHTDNVPYGGNGPLKDNWDLSTKRATEVLKLLLKNNSINPQNLTAAGRGKFAPVASNTNKSGRAKNRRIEVVLEPQLDQINKLLEE</sequence>
<dbReference type="CDD" id="cd07185">
    <property type="entry name" value="OmpA_C-like"/>
    <property type="match status" value="1"/>
</dbReference>
<protein>
    <submittedName>
        <fullName evidence="4">Cell envelope biogenesis protein OmpA</fullName>
    </submittedName>
</protein>
<dbReference type="SUPFAM" id="SSF103088">
    <property type="entry name" value="OmpA-like"/>
    <property type="match status" value="1"/>
</dbReference>
<name>A0A4U5TWH0_9FLAO</name>
<dbReference type="Gene3D" id="1.20.5.340">
    <property type="match status" value="1"/>
</dbReference>
<dbReference type="Proteomes" id="UP000306552">
    <property type="component" value="Unassembled WGS sequence"/>
</dbReference>
<accession>A0A4U5TWH0</accession>
<evidence type="ECO:0000256" key="1">
    <source>
        <dbReference type="PROSITE-ProRule" id="PRU00473"/>
    </source>
</evidence>
<dbReference type="AlphaFoldDB" id="A0A4U5TWH0"/>
<evidence type="ECO:0000256" key="2">
    <source>
        <dbReference type="SAM" id="Coils"/>
    </source>
</evidence>
<dbReference type="InterPro" id="IPR006665">
    <property type="entry name" value="OmpA-like"/>
</dbReference>
<dbReference type="PROSITE" id="PS51123">
    <property type="entry name" value="OMPA_2"/>
    <property type="match status" value="1"/>
</dbReference>
<comment type="caution">
    <text evidence="4">The sequence shown here is derived from an EMBL/GenBank/DDBJ whole genome shotgun (WGS) entry which is preliminary data.</text>
</comment>
<dbReference type="InterPro" id="IPR036737">
    <property type="entry name" value="OmpA-like_sf"/>
</dbReference>
<dbReference type="PROSITE" id="PS51257">
    <property type="entry name" value="PROKAR_LIPOPROTEIN"/>
    <property type="match status" value="1"/>
</dbReference>
<keyword evidence="2" id="KW-0175">Coiled coil</keyword>
<dbReference type="Gene3D" id="3.30.1330.60">
    <property type="entry name" value="OmpA-like domain"/>
    <property type="match status" value="1"/>
</dbReference>
<feature type="domain" description="OmpA-like" evidence="3">
    <location>
        <begin position="186"/>
        <end position="309"/>
    </location>
</feature>
<dbReference type="InterPro" id="IPR050330">
    <property type="entry name" value="Bact_OuterMem_StrucFunc"/>
</dbReference>
<proteinExistence type="predicted"/>
<gene>
    <name evidence="4" type="ORF">FCN74_03995</name>
</gene>
<organism evidence="4 5">
    <name type="scientific">Mesohalobacter halotolerans</name>
    <dbReference type="NCBI Taxonomy" id="1883405"/>
    <lineage>
        <taxon>Bacteria</taxon>
        <taxon>Pseudomonadati</taxon>
        <taxon>Bacteroidota</taxon>
        <taxon>Flavobacteriia</taxon>
        <taxon>Flavobacteriales</taxon>
        <taxon>Flavobacteriaceae</taxon>
        <taxon>Mesohalobacter</taxon>
    </lineage>
</organism>
<keyword evidence="1" id="KW-0472">Membrane</keyword>
<evidence type="ECO:0000313" key="5">
    <source>
        <dbReference type="Proteomes" id="UP000306552"/>
    </source>
</evidence>
<dbReference type="RefSeq" id="WP_138931288.1">
    <property type="nucleotide sequence ID" value="NZ_SWMU01000001.1"/>
</dbReference>
<dbReference type="PANTHER" id="PTHR30329:SF21">
    <property type="entry name" value="LIPOPROTEIN YIAD-RELATED"/>
    <property type="match status" value="1"/>
</dbReference>
<dbReference type="OrthoDB" id="9815217at2"/>
<dbReference type="SUPFAM" id="SSF57997">
    <property type="entry name" value="Tropomyosin"/>
    <property type="match status" value="1"/>
</dbReference>
<evidence type="ECO:0000259" key="3">
    <source>
        <dbReference type="PROSITE" id="PS51123"/>
    </source>
</evidence>
<dbReference type="Pfam" id="PF00691">
    <property type="entry name" value="OmpA"/>
    <property type="match status" value="1"/>
</dbReference>
<dbReference type="PANTHER" id="PTHR30329">
    <property type="entry name" value="STATOR ELEMENT OF FLAGELLAR MOTOR COMPLEX"/>
    <property type="match status" value="1"/>
</dbReference>
<reference evidence="4 5" key="1">
    <citation type="submission" date="2019-04" db="EMBL/GenBank/DDBJ databases">
        <title>Psychroflexus halotolerans sp. nov., isolated from a marine solar saltern.</title>
        <authorList>
            <person name="Feng X."/>
        </authorList>
    </citation>
    <scope>NUCLEOTIDE SEQUENCE [LARGE SCALE GENOMIC DNA]</scope>
    <source>
        <strain evidence="4 5">WDS2C27</strain>
    </source>
</reference>
<dbReference type="GO" id="GO:0016020">
    <property type="term" value="C:membrane"/>
    <property type="evidence" value="ECO:0007669"/>
    <property type="project" value="UniProtKB-UniRule"/>
</dbReference>
<feature type="coiled-coil region" evidence="2">
    <location>
        <begin position="24"/>
        <end position="174"/>
    </location>
</feature>
<evidence type="ECO:0000313" key="4">
    <source>
        <dbReference type="EMBL" id="TKS57588.1"/>
    </source>
</evidence>